<organism evidence="2 3">
    <name type="scientific">Patella caerulea</name>
    <name type="common">Rayed Mediterranean limpet</name>
    <dbReference type="NCBI Taxonomy" id="87958"/>
    <lineage>
        <taxon>Eukaryota</taxon>
        <taxon>Metazoa</taxon>
        <taxon>Spiralia</taxon>
        <taxon>Lophotrochozoa</taxon>
        <taxon>Mollusca</taxon>
        <taxon>Gastropoda</taxon>
        <taxon>Patellogastropoda</taxon>
        <taxon>Patelloidea</taxon>
        <taxon>Patellidae</taxon>
        <taxon>Patella</taxon>
    </lineage>
</organism>
<dbReference type="Proteomes" id="UP001347796">
    <property type="component" value="Unassembled WGS sequence"/>
</dbReference>
<evidence type="ECO:0000256" key="1">
    <source>
        <dbReference type="SAM" id="SignalP"/>
    </source>
</evidence>
<feature type="chain" id="PRO_5042822031" evidence="1">
    <location>
        <begin position="23"/>
        <end position="107"/>
    </location>
</feature>
<comment type="caution">
    <text evidence="2">The sequence shown here is derived from an EMBL/GenBank/DDBJ whole genome shotgun (WGS) entry which is preliminary data.</text>
</comment>
<keyword evidence="3" id="KW-1185">Reference proteome</keyword>
<keyword evidence="1" id="KW-0732">Signal</keyword>
<evidence type="ECO:0000313" key="3">
    <source>
        <dbReference type="Proteomes" id="UP001347796"/>
    </source>
</evidence>
<feature type="signal peptide" evidence="1">
    <location>
        <begin position="1"/>
        <end position="22"/>
    </location>
</feature>
<accession>A0AAN8J5A0</accession>
<protein>
    <submittedName>
        <fullName evidence="2">Uncharacterized protein</fullName>
    </submittedName>
</protein>
<name>A0AAN8J5A0_PATCE</name>
<gene>
    <name evidence="2" type="ORF">SNE40_018626</name>
</gene>
<proteinExistence type="predicted"/>
<dbReference type="AlphaFoldDB" id="A0AAN8J5A0"/>
<sequence>MENYLLFIIWIVLQLFLLDVHGRTSHNKVQCDPTVNNSCPKGYCCVKEVYVSMDVTKPANGFTVCHRRLQKDEFCLHKAEGFLCQCDEGLTCVSQDVENNFGHCQHK</sequence>
<reference evidence="2 3" key="1">
    <citation type="submission" date="2024-01" db="EMBL/GenBank/DDBJ databases">
        <title>The genome of the rayed Mediterranean limpet Patella caerulea (Linnaeus, 1758).</title>
        <authorList>
            <person name="Anh-Thu Weber A."/>
            <person name="Halstead-Nussloch G."/>
        </authorList>
    </citation>
    <scope>NUCLEOTIDE SEQUENCE [LARGE SCALE GENOMIC DNA]</scope>
    <source>
        <strain evidence="2">AATW-2023a</strain>
        <tissue evidence="2">Whole specimen</tissue>
    </source>
</reference>
<dbReference type="EMBL" id="JAZGQO010000014">
    <property type="protein sequence ID" value="KAK6170162.1"/>
    <property type="molecule type" value="Genomic_DNA"/>
</dbReference>
<evidence type="ECO:0000313" key="2">
    <source>
        <dbReference type="EMBL" id="KAK6170162.1"/>
    </source>
</evidence>